<accession>A0A7J8XW37</accession>
<name>A0A7J8XW37_GOSAI</name>
<proteinExistence type="predicted"/>
<dbReference type="AlphaFoldDB" id="A0A7J8XW37"/>
<sequence>MNCQRIQWRKFRRRESRNKTCGIHSGTESLVRFAL</sequence>
<evidence type="ECO:0000313" key="2">
    <source>
        <dbReference type="Proteomes" id="UP000593577"/>
    </source>
</evidence>
<organism evidence="1 2">
    <name type="scientific">Gossypium aridum</name>
    <name type="common">American cotton</name>
    <name type="synonym">Erioxylum aridum</name>
    <dbReference type="NCBI Taxonomy" id="34290"/>
    <lineage>
        <taxon>Eukaryota</taxon>
        <taxon>Viridiplantae</taxon>
        <taxon>Streptophyta</taxon>
        <taxon>Embryophyta</taxon>
        <taxon>Tracheophyta</taxon>
        <taxon>Spermatophyta</taxon>
        <taxon>Magnoliopsida</taxon>
        <taxon>eudicotyledons</taxon>
        <taxon>Gunneridae</taxon>
        <taxon>Pentapetalae</taxon>
        <taxon>rosids</taxon>
        <taxon>malvids</taxon>
        <taxon>Malvales</taxon>
        <taxon>Malvaceae</taxon>
        <taxon>Malvoideae</taxon>
        <taxon>Gossypium</taxon>
    </lineage>
</organism>
<protein>
    <submittedName>
        <fullName evidence="1">Uncharacterized protein</fullName>
    </submittedName>
</protein>
<dbReference type="Proteomes" id="UP000593577">
    <property type="component" value="Unassembled WGS sequence"/>
</dbReference>
<evidence type="ECO:0000313" key="1">
    <source>
        <dbReference type="EMBL" id="MBA0691518.1"/>
    </source>
</evidence>
<dbReference type="EMBL" id="JABFAA010000009">
    <property type="protein sequence ID" value="MBA0691518.1"/>
    <property type="molecule type" value="Genomic_DNA"/>
</dbReference>
<feature type="non-terminal residue" evidence="1">
    <location>
        <position position="35"/>
    </location>
</feature>
<comment type="caution">
    <text evidence="1">The sequence shown here is derived from an EMBL/GenBank/DDBJ whole genome shotgun (WGS) entry which is preliminary data.</text>
</comment>
<reference evidence="1 2" key="1">
    <citation type="journal article" date="2019" name="Genome Biol. Evol.">
        <title>Insights into the evolution of the New World diploid cottons (Gossypium, subgenus Houzingenia) based on genome sequencing.</title>
        <authorList>
            <person name="Grover C.E."/>
            <person name="Arick M.A. 2nd"/>
            <person name="Thrash A."/>
            <person name="Conover J.L."/>
            <person name="Sanders W.S."/>
            <person name="Peterson D.G."/>
            <person name="Frelichowski J.E."/>
            <person name="Scheffler J.A."/>
            <person name="Scheffler B.E."/>
            <person name="Wendel J.F."/>
        </authorList>
    </citation>
    <scope>NUCLEOTIDE SEQUENCE [LARGE SCALE GENOMIC DNA]</scope>
    <source>
        <strain evidence="1">185</strain>
        <tissue evidence="1">Leaf</tissue>
    </source>
</reference>
<keyword evidence="2" id="KW-1185">Reference proteome</keyword>
<gene>
    <name evidence="1" type="ORF">Goari_009140</name>
</gene>